<protein>
    <submittedName>
        <fullName evidence="1">Uncharacterized protein</fullName>
    </submittedName>
</protein>
<evidence type="ECO:0000313" key="2">
    <source>
        <dbReference type="Proteomes" id="UP001597405"/>
    </source>
</evidence>
<keyword evidence="2" id="KW-1185">Reference proteome</keyword>
<comment type="caution">
    <text evidence="1">The sequence shown here is derived from an EMBL/GenBank/DDBJ whole genome shotgun (WGS) entry which is preliminary data.</text>
</comment>
<accession>A0ABW4UJZ2</accession>
<dbReference type="EMBL" id="JBHUGZ010000029">
    <property type="protein sequence ID" value="MFD1987426.1"/>
    <property type="molecule type" value="Genomic_DNA"/>
</dbReference>
<dbReference type="Proteomes" id="UP001597405">
    <property type="component" value="Unassembled WGS sequence"/>
</dbReference>
<proteinExistence type="predicted"/>
<reference evidence="2" key="1">
    <citation type="journal article" date="2019" name="Int. J. Syst. Evol. Microbiol.">
        <title>The Global Catalogue of Microorganisms (GCM) 10K type strain sequencing project: providing services to taxonomists for standard genome sequencing and annotation.</title>
        <authorList>
            <consortium name="The Broad Institute Genomics Platform"/>
            <consortium name="The Broad Institute Genome Sequencing Center for Infectious Disease"/>
            <person name="Wu L."/>
            <person name="Ma J."/>
        </authorList>
    </citation>
    <scope>NUCLEOTIDE SEQUENCE [LARGE SCALE GENOMIC DNA]</scope>
    <source>
        <strain evidence="2">CGMCC 1.16225</strain>
    </source>
</reference>
<gene>
    <name evidence="1" type="ORF">ACFSOZ_33945</name>
</gene>
<name>A0ABW4UJZ2_9HYPH</name>
<sequence>MAATFRIASLGPELQHGCVRQDHESKADRQDEVLEALACLDQRAQRGEEIVAAA</sequence>
<organism evidence="1 2">
    <name type="scientific">Mesorhizobium newzealandense</name>
    <dbReference type="NCBI Taxonomy" id="1300302"/>
    <lineage>
        <taxon>Bacteria</taxon>
        <taxon>Pseudomonadati</taxon>
        <taxon>Pseudomonadota</taxon>
        <taxon>Alphaproteobacteria</taxon>
        <taxon>Hyphomicrobiales</taxon>
        <taxon>Phyllobacteriaceae</taxon>
        <taxon>Mesorhizobium</taxon>
    </lineage>
</organism>
<dbReference type="RefSeq" id="WP_379105435.1">
    <property type="nucleotide sequence ID" value="NZ_JBHUGZ010000029.1"/>
</dbReference>
<evidence type="ECO:0000313" key="1">
    <source>
        <dbReference type="EMBL" id="MFD1987426.1"/>
    </source>
</evidence>